<dbReference type="AlphaFoldDB" id="A0A2P2Q1T4"/>
<proteinExistence type="predicted"/>
<name>A0A2P2Q1T4_RHIMU</name>
<organism evidence="2">
    <name type="scientific">Rhizophora mucronata</name>
    <name type="common">Asiatic mangrove</name>
    <dbReference type="NCBI Taxonomy" id="61149"/>
    <lineage>
        <taxon>Eukaryota</taxon>
        <taxon>Viridiplantae</taxon>
        <taxon>Streptophyta</taxon>
        <taxon>Embryophyta</taxon>
        <taxon>Tracheophyta</taxon>
        <taxon>Spermatophyta</taxon>
        <taxon>Magnoliopsida</taxon>
        <taxon>eudicotyledons</taxon>
        <taxon>Gunneridae</taxon>
        <taxon>Pentapetalae</taxon>
        <taxon>rosids</taxon>
        <taxon>fabids</taxon>
        <taxon>Malpighiales</taxon>
        <taxon>Rhizophoraceae</taxon>
        <taxon>Rhizophora</taxon>
    </lineage>
</organism>
<keyword evidence="1" id="KW-0472">Membrane</keyword>
<keyword evidence="1" id="KW-0812">Transmembrane</keyword>
<keyword evidence="1" id="KW-1133">Transmembrane helix</keyword>
<accession>A0A2P2Q1T4</accession>
<sequence length="79" mass="8809">MVEFVVVSEDALMNETLLGGGLVALFVGFLWTGLRGDARRDGDCRTCMAGSGGGRRAEGGRHRRWRHTESFEYLFNPFL</sequence>
<evidence type="ECO:0000256" key="1">
    <source>
        <dbReference type="SAM" id="Phobius"/>
    </source>
</evidence>
<protein>
    <submittedName>
        <fullName evidence="2">Uncharacterized protein</fullName>
    </submittedName>
</protein>
<reference evidence="2" key="1">
    <citation type="submission" date="2018-02" db="EMBL/GenBank/DDBJ databases">
        <title>Rhizophora mucronata_Transcriptome.</title>
        <authorList>
            <person name="Meera S.P."/>
            <person name="Sreeshan A."/>
            <person name="Augustine A."/>
        </authorList>
    </citation>
    <scope>NUCLEOTIDE SEQUENCE</scope>
    <source>
        <tissue evidence="2">Leaf</tissue>
    </source>
</reference>
<dbReference type="EMBL" id="GGEC01080476">
    <property type="protein sequence ID" value="MBX60960.1"/>
    <property type="molecule type" value="Transcribed_RNA"/>
</dbReference>
<evidence type="ECO:0000313" key="2">
    <source>
        <dbReference type="EMBL" id="MBX60960.1"/>
    </source>
</evidence>
<feature type="transmembrane region" description="Helical" evidence="1">
    <location>
        <begin position="12"/>
        <end position="31"/>
    </location>
</feature>